<keyword evidence="2" id="KW-0813">Transport</keyword>
<evidence type="ECO:0000256" key="4">
    <source>
        <dbReference type="SAM" id="SignalP"/>
    </source>
</evidence>
<proteinExistence type="inferred from homology"/>
<dbReference type="OrthoDB" id="8673861at2"/>
<evidence type="ECO:0000256" key="3">
    <source>
        <dbReference type="ARBA" id="ARBA00022729"/>
    </source>
</evidence>
<reference evidence="5 6" key="1">
    <citation type="submission" date="2018-05" db="EMBL/GenBank/DDBJ databases">
        <title>Acuticoccus sediminis sp. nov., isolated from deep-sea sediment of Indian Ocean.</title>
        <authorList>
            <person name="Liu X."/>
            <person name="Lai Q."/>
            <person name="Du Y."/>
            <person name="Sun F."/>
            <person name="Zhang X."/>
            <person name="Wang S."/>
            <person name="Shao Z."/>
        </authorList>
    </citation>
    <scope>NUCLEOTIDE SEQUENCE [LARGE SCALE GENOMIC DNA]</scope>
    <source>
        <strain evidence="5 6">PTG4-2</strain>
    </source>
</reference>
<protein>
    <submittedName>
        <fullName evidence="5">ABC transporter substrate-binding protein</fullName>
    </submittedName>
</protein>
<dbReference type="EMBL" id="QHHQ01000002">
    <property type="protein sequence ID" value="RAI01738.1"/>
    <property type="molecule type" value="Genomic_DNA"/>
</dbReference>
<dbReference type="AlphaFoldDB" id="A0A8B2NTX9"/>
<dbReference type="Pfam" id="PF03480">
    <property type="entry name" value="DctP"/>
    <property type="match status" value="1"/>
</dbReference>
<comment type="similarity">
    <text evidence="1">Belongs to the bacterial solute-binding protein 7 family.</text>
</comment>
<keyword evidence="3 4" id="KW-0732">Signal</keyword>
<feature type="signal peptide" evidence="4">
    <location>
        <begin position="1"/>
        <end position="24"/>
    </location>
</feature>
<evidence type="ECO:0000313" key="5">
    <source>
        <dbReference type="EMBL" id="RAI01738.1"/>
    </source>
</evidence>
<gene>
    <name evidence="5" type="ORF">DLJ53_10035</name>
</gene>
<evidence type="ECO:0000256" key="1">
    <source>
        <dbReference type="ARBA" id="ARBA00009023"/>
    </source>
</evidence>
<evidence type="ECO:0000256" key="2">
    <source>
        <dbReference type="ARBA" id="ARBA00022448"/>
    </source>
</evidence>
<dbReference type="PANTHER" id="PTHR33376">
    <property type="match status" value="1"/>
</dbReference>
<dbReference type="InterPro" id="IPR038404">
    <property type="entry name" value="TRAP_DctP_sf"/>
</dbReference>
<feature type="chain" id="PRO_5032379296" evidence="4">
    <location>
        <begin position="25"/>
        <end position="340"/>
    </location>
</feature>
<comment type="caution">
    <text evidence="5">The sequence shown here is derived from an EMBL/GenBank/DDBJ whole genome shotgun (WGS) entry which is preliminary data.</text>
</comment>
<dbReference type="InterPro" id="IPR018389">
    <property type="entry name" value="DctP_fam"/>
</dbReference>
<evidence type="ECO:0000313" key="6">
    <source>
        <dbReference type="Proteomes" id="UP000249590"/>
    </source>
</evidence>
<dbReference type="NCBIfam" id="NF037995">
    <property type="entry name" value="TRAP_S1"/>
    <property type="match status" value="1"/>
</dbReference>
<dbReference type="Gene3D" id="3.40.190.170">
    <property type="entry name" value="Bacterial extracellular solute-binding protein, family 7"/>
    <property type="match status" value="1"/>
</dbReference>
<dbReference type="Proteomes" id="UP000249590">
    <property type="component" value="Unassembled WGS sequence"/>
</dbReference>
<keyword evidence="6" id="KW-1185">Reference proteome</keyword>
<dbReference type="RefSeq" id="WP_111344826.1">
    <property type="nucleotide sequence ID" value="NZ_QHHQ01000002.1"/>
</dbReference>
<dbReference type="GO" id="GO:0055085">
    <property type="term" value="P:transmembrane transport"/>
    <property type="evidence" value="ECO:0007669"/>
    <property type="project" value="InterPro"/>
</dbReference>
<dbReference type="SUPFAM" id="SSF53850">
    <property type="entry name" value="Periplasmic binding protein-like II"/>
    <property type="match status" value="1"/>
</dbReference>
<dbReference type="PANTHER" id="PTHR33376:SF7">
    <property type="entry name" value="C4-DICARBOXYLATE-BINDING PROTEIN DCTB"/>
    <property type="match status" value="1"/>
</dbReference>
<sequence length="340" mass="37555">MTRTLARLAAGLVLSAAFVTSAAAQETMRISLDTNPSHVRNHAIELFVEKLEEKAGDKLKVEVYPSAQLYRDRDVARALRQGAVEMAVPGTWVLDGAVPSFGLTSLPMFYGLPAEVTLELMDGEIGQKINERAEDRLRVHVLGPWLNLGFSNYYATGAPIKTHADMKNLKIRISGGTANAARVEGFGGVANMIAWPDVPMALSSHVVDAVSSTHESIASAKLWDSGLKHAFEDRQWFGQYVPMVSSAFWDKLDPELQDAITEAWAETVPEERRMAAEAQDAAREKLMSEGMDMTTPTEEQLAEGRRMLMPRQEGLVEEMQIDDELVSLAIEELRERGLLD</sequence>
<organism evidence="5 6">
    <name type="scientific">Acuticoccus sediminis</name>
    <dbReference type="NCBI Taxonomy" id="2184697"/>
    <lineage>
        <taxon>Bacteria</taxon>
        <taxon>Pseudomonadati</taxon>
        <taxon>Pseudomonadota</taxon>
        <taxon>Alphaproteobacteria</taxon>
        <taxon>Hyphomicrobiales</taxon>
        <taxon>Amorphaceae</taxon>
        <taxon>Acuticoccus</taxon>
    </lineage>
</organism>
<accession>A0A8B2NTX9</accession>
<name>A0A8B2NTX9_9HYPH</name>